<feature type="non-terminal residue" evidence="1">
    <location>
        <position position="1"/>
    </location>
</feature>
<gene>
    <name evidence="1" type="ORF">MNBD_GAMMA13-259</name>
</gene>
<protein>
    <submittedName>
        <fullName evidence="1">LSU ribosomal protein L17p</fullName>
    </submittedName>
</protein>
<proteinExistence type="predicted"/>
<dbReference type="GO" id="GO:0003735">
    <property type="term" value="F:structural constituent of ribosome"/>
    <property type="evidence" value="ECO:0007669"/>
    <property type="project" value="InterPro"/>
</dbReference>
<accession>A0A3B0YSK6</accession>
<evidence type="ECO:0000313" key="1">
    <source>
        <dbReference type="EMBL" id="VAW77309.1"/>
    </source>
</evidence>
<keyword evidence="1" id="KW-0687">Ribonucleoprotein</keyword>
<name>A0A3B0YSK6_9ZZZZ</name>
<dbReference type="GO" id="GO:0005840">
    <property type="term" value="C:ribosome"/>
    <property type="evidence" value="ECO:0007669"/>
    <property type="project" value="UniProtKB-KW"/>
</dbReference>
<dbReference type="GO" id="GO:0006412">
    <property type="term" value="P:translation"/>
    <property type="evidence" value="ECO:0007669"/>
    <property type="project" value="InterPro"/>
</dbReference>
<dbReference type="Gene3D" id="3.90.1030.10">
    <property type="entry name" value="Ribosomal protein L17"/>
    <property type="match status" value="1"/>
</dbReference>
<dbReference type="SUPFAM" id="SSF64263">
    <property type="entry name" value="Prokaryotic ribosomal protein L17"/>
    <property type="match status" value="1"/>
</dbReference>
<dbReference type="InterPro" id="IPR036373">
    <property type="entry name" value="Ribosomal_bL17_sf"/>
</dbReference>
<dbReference type="EMBL" id="UOFK01000116">
    <property type="protein sequence ID" value="VAW77309.1"/>
    <property type="molecule type" value="Genomic_DNA"/>
</dbReference>
<dbReference type="Pfam" id="PF01196">
    <property type="entry name" value="Ribosomal_L17"/>
    <property type="match status" value="1"/>
</dbReference>
<sequence length="44" mass="4850">PGGYLRILKMGFRSGDKAPMALVELVDRPEPEESDAEEFEAIEG</sequence>
<dbReference type="InterPro" id="IPR000456">
    <property type="entry name" value="Ribosomal_bL17"/>
</dbReference>
<keyword evidence="1" id="KW-0689">Ribosomal protein</keyword>
<dbReference type="AlphaFoldDB" id="A0A3B0YSK6"/>
<organism evidence="1">
    <name type="scientific">hydrothermal vent metagenome</name>
    <dbReference type="NCBI Taxonomy" id="652676"/>
    <lineage>
        <taxon>unclassified sequences</taxon>
        <taxon>metagenomes</taxon>
        <taxon>ecological metagenomes</taxon>
    </lineage>
</organism>
<reference evidence="1" key="1">
    <citation type="submission" date="2018-06" db="EMBL/GenBank/DDBJ databases">
        <authorList>
            <person name="Zhirakovskaya E."/>
        </authorList>
    </citation>
    <scope>NUCLEOTIDE SEQUENCE</scope>
</reference>